<dbReference type="GO" id="GO:0008146">
    <property type="term" value="F:sulfotransferase activity"/>
    <property type="evidence" value="ECO:0007669"/>
    <property type="project" value="InterPro"/>
</dbReference>
<evidence type="ECO:0000256" key="1">
    <source>
        <dbReference type="ARBA" id="ARBA00004323"/>
    </source>
</evidence>
<reference evidence="10 11" key="1">
    <citation type="submission" date="2024-04" db="EMBL/GenBank/DDBJ databases">
        <authorList>
            <consortium name="Genoscope - CEA"/>
            <person name="William W."/>
        </authorList>
    </citation>
    <scope>NUCLEOTIDE SEQUENCE [LARGE SCALE GENOMIC DNA]</scope>
</reference>
<evidence type="ECO:0000313" key="11">
    <source>
        <dbReference type="Proteomes" id="UP001497497"/>
    </source>
</evidence>
<dbReference type="PANTHER" id="PTHR12137">
    <property type="entry name" value="CARBOHYDRATE SULFOTRANSFERASE"/>
    <property type="match status" value="1"/>
</dbReference>
<dbReference type="EMBL" id="CAXITT010000628">
    <property type="protein sequence ID" value="CAL1544542.1"/>
    <property type="molecule type" value="Genomic_DNA"/>
</dbReference>
<evidence type="ECO:0000256" key="7">
    <source>
        <dbReference type="ARBA" id="ARBA00023136"/>
    </source>
</evidence>
<dbReference type="Proteomes" id="UP001497497">
    <property type="component" value="Unassembled WGS sequence"/>
</dbReference>
<comment type="caution">
    <text evidence="10">The sequence shown here is derived from an EMBL/GenBank/DDBJ whole genome shotgun (WGS) entry which is preliminary data.</text>
</comment>
<evidence type="ECO:0000256" key="8">
    <source>
        <dbReference type="ARBA" id="ARBA00023180"/>
    </source>
</evidence>
<keyword evidence="5" id="KW-1133">Transmembrane helix</keyword>
<sequence length="289" mass="34245">RPKVGRAISPVWWRNHIQRSCKTLGLGNRLNYTKSMMKHIIVDDKNKLLYCAIPKVASTTWRRIFLILSGRTDVNNPLSFKADDVHHKYREHVIYLSTFSKEEIQIRLKDYYKFVFVREPFERLLSAFRNKFVTQTNASKYFKANFGKQIIDTYRVTPPANHEGDGVTFTEFVEYIVDPTKEIPMNEHWEKYETLCNPCLVNYDFIGKLESIETDGQYVLDKLALGYKLSIPRRSDLKYATNQTQTFMKEYYGQLPRRLLVKLFRMYHGDFVLFNYTVPRDILDMMGIR</sequence>
<dbReference type="GO" id="GO:0016051">
    <property type="term" value="P:carbohydrate biosynthetic process"/>
    <property type="evidence" value="ECO:0007669"/>
    <property type="project" value="InterPro"/>
</dbReference>
<protein>
    <recommendedName>
        <fullName evidence="9">Carbohydrate sulfotransferase</fullName>
        <ecNumber evidence="9">2.8.2.-</ecNumber>
    </recommendedName>
</protein>
<organism evidence="10 11">
    <name type="scientific">Lymnaea stagnalis</name>
    <name type="common">Great pond snail</name>
    <name type="synonym">Helix stagnalis</name>
    <dbReference type="NCBI Taxonomy" id="6523"/>
    <lineage>
        <taxon>Eukaryota</taxon>
        <taxon>Metazoa</taxon>
        <taxon>Spiralia</taxon>
        <taxon>Lophotrochozoa</taxon>
        <taxon>Mollusca</taxon>
        <taxon>Gastropoda</taxon>
        <taxon>Heterobranchia</taxon>
        <taxon>Euthyneura</taxon>
        <taxon>Panpulmonata</taxon>
        <taxon>Hygrophila</taxon>
        <taxon>Lymnaeoidea</taxon>
        <taxon>Lymnaeidae</taxon>
        <taxon>Lymnaea</taxon>
    </lineage>
</organism>
<evidence type="ECO:0000256" key="2">
    <source>
        <dbReference type="ARBA" id="ARBA00006339"/>
    </source>
</evidence>
<evidence type="ECO:0000313" key="10">
    <source>
        <dbReference type="EMBL" id="CAL1544542.1"/>
    </source>
</evidence>
<keyword evidence="3 9" id="KW-0808">Transferase</keyword>
<dbReference type="InterPro" id="IPR027417">
    <property type="entry name" value="P-loop_NTPase"/>
</dbReference>
<dbReference type="InterPro" id="IPR018011">
    <property type="entry name" value="Carb_sulfotrans_8-10"/>
</dbReference>
<evidence type="ECO:0000256" key="9">
    <source>
        <dbReference type="RuleBase" id="RU364020"/>
    </source>
</evidence>
<name>A0AAV2ICH9_LYMST</name>
<evidence type="ECO:0000256" key="4">
    <source>
        <dbReference type="ARBA" id="ARBA00022692"/>
    </source>
</evidence>
<keyword evidence="7" id="KW-0472">Membrane</keyword>
<keyword evidence="4" id="KW-0812">Transmembrane</keyword>
<keyword evidence="8 9" id="KW-0325">Glycoprotein</keyword>
<comment type="similarity">
    <text evidence="2 9">Belongs to the sulfotransferase 2 family.</text>
</comment>
<keyword evidence="9" id="KW-0119">Carbohydrate metabolism</keyword>
<dbReference type="Pfam" id="PF03567">
    <property type="entry name" value="Sulfotransfer_2"/>
    <property type="match status" value="1"/>
</dbReference>
<dbReference type="AlphaFoldDB" id="A0AAV2ICH9"/>
<dbReference type="Gene3D" id="3.40.50.300">
    <property type="entry name" value="P-loop containing nucleotide triphosphate hydrolases"/>
    <property type="match status" value="1"/>
</dbReference>
<evidence type="ECO:0000256" key="5">
    <source>
        <dbReference type="ARBA" id="ARBA00022989"/>
    </source>
</evidence>
<keyword evidence="11" id="KW-1185">Reference proteome</keyword>
<accession>A0AAV2ICH9</accession>
<dbReference type="InterPro" id="IPR005331">
    <property type="entry name" value="Sulfotransferase"/>
</dbReference>
<keyword evidence="9" id="KW-0735">Signal-anchor</keyword>
<dbReference type="PANTHER" id="PTHR12137:SF54">
    <property type="entry name" value="CARBOHYDRATE SULFOTRANSFERASE"/>
    <property type="match status" value="1"/>
</dbReference>
<gene>
    <name evidence="10" type="ORF">GSLYS_00018055001</name>
</gene>
<evidence type="ECO:0000256" key="6">
    <source>
        <dbReference type="ARBA" id="ARBA00023034"/>
    </source>
</evidence>
<proteinExistence type="inferred from homology"/>
<feature type="non-terminal residue" evidence="10">
    <location>
        <position position="1"/>
    </location>
</feature>
<evidence type="ECO:0000256" key="3">
    <source>
        <dbReference type="ARBA" id="ARBA00022679"/>
    </source>
</evidence>
<dbReference type="EC" id="2.8.2.-" evidence="9"/>
<comment type="subcellular location">
    <subcellularLocation>
        <location evidence="1 9">Golgi apparatus membrane</location>
        <topology evidence="1 9">Single-pass type II membrane protein</topology>
    </subcellularLocation>
</comment>
<dbReference type="GO" id="GO:0000139">
    <property type="term" value="C:Golgi membrane"/>
    <property type="evidence" value="ECO:0007669"/>
    <property type="project" value="UniProtKB-SubCell"/>
</dbReference>
<keyword evidence="6 9" id="KW-0333">Golgi apparatus</keyword>